<evidence type="ECO:0000256" key="1">
    <source>
        <dbReference type="SAM" id="MobiDB-lite"/>
    </source>
</evidence>
<feature type="compositionally biased region" description="Acidic residues" evidence="1">
    <location>
        <begin position="214"/>
        <end position="227"/>
    </location>
</feature>
<protein>
    <submittedName>
        <fullName evidence="2">Uncharacterized protein</fullName>
    </submittedName>
</protein>
<sequence>MTRDRTLSPLDQLPARHEPLAKAKPFLMPRGGPNDTHTILPPEKENRKIGFKEEILVTEIENRFYLNDFPEDDEEGSYEIEIVDDDGDADFYLEIVDGEVFYVFETEDDISLESEGGSLDADGNPQSHQHDDKADNQHRSHPAKDEEEDINDQLNSSMFINFEDMMLAPDLDASDNNQENAGPPMEISFEPEPETMEDLNQGSQFMDLDNFMESSEEEEEEEEEETPQEGKSSGPKAEVEEESANKREENLRMMSEETLLLMDDDAEPESPPKRSSEALAIEQEESQEQYPVSVHEKAVSPIIPAKPQSDSAKVTDSRPVAPSRKASLTLDEKKVMADLKDGPKTSGSRMSSAGKSFEKVTVSTAPQSAEAKEALTKQKVVNNAVISTESTTARMVRERSYTDASPEPSSPSKQSNDDDHMYSSPVQSSPTKTKSILKCNPASPVKTPRKDRNKPKKSTKTFSKTYVRADQLDGEHRVYTWAKPDWTNKKQELRPTGRAEALRKGKLEAPITFFPKKPVNEGLDSDADMGELVKKAMKAGSQATSIFGPKKNLKVSVNGAKLREGKDIVKPITKATVLRQPENINKVANPGVLKPTPTGEEVRKGATLAAPVTFPTLKYDDTNQIANPKVLRKGVQPAPKKQYEWSKPDWTKKAHLRNTPVGEAVKKGADLQGPITDAPQVRRRKSFDTLSVDSSDSGRSDEAIAPPRRGKRIVPPRTASMPSSTRSTDSGELSGASQRSSGSQEDSATNSYEIERLRKEKEQKERRERLARMARSWQNEE</sequence>
<feature type="compositionally biased region" description="Basic residues" evidence="1">
    <location>
        <begin position="447"/>
        <end position="459"/>
    </location>
</feature>
<feature type="compositionally biased region" description="Polar residues" evidence="1">
    <location>
        <begin position="379"/>
        <end position="393"/>
    </location>
</feature>
<name>A0A7S3L0S5_9STRA</name>
<accession>A0A7S3L0S5</accession>
<feature type="compositionally biased region" description="Polar residues" evidence="1">
    <location>
        <begin position="720"/>
        <end position="752"/>
    </location>
</feature>
<evidence type="ECO:0000313" key="2">
    <source>
        <dbReference type="EMBL" id="CAE0405164.1"/>
    </source>
</evidence>
<feature type="region of interest" description="Disordered" evidence="1">
    <location>
        <begin position="112"/>
        <end position="465"/>
    </location>
</feature>
<feature type="compositionally biased region" description="Polar residues" evidence="1">
    <location>
        <begin position="345"/>
        <end position="354"/>
    </location>
</feature>
<feature type="compositionally biased region" description="Basic and acidic residues" evidence="1">
    <location>
        <begin position="243"/>
        <end position="255"/>
    </location>
</feature>
<feature type="compositionally biased region" description="Basic and acidic residues" evidence="1">
    <location>
        <begin position="128"/>
        <end position="144"/>
    </location>
</feature>
<dbReference type="EMBL" id="HBIM01003723">
    <property type="protein sequence ID" value="CAE0405164.1"/>
    <property type="molecule type" value="Transcribed_RNA"/>
</dbReference>
<reference evidence="2" key="1">
    <citation type="submission" date="2021-01" db="EMBL/GenBank/DDBJ databases">
        <authorList>
            <person name="Corre E."/>
            <person name="Pelletier E."/>
            <person name="Niang G."/>
            <person name="Scheremetjew M."/>
            <person name="Finn R."/>
            <person name="Kale V."/>
            <person name="Holt S."/>
            <person name="Cochrane G."/>
            <person name="Meng A."/>
            <person name="Brown T."/>
            <person name="Cohen L."/>
        </authorList>
    </citation>
    <scope>NUCLEOTIDE SEQUENCE</scope>
    <source>
        <strain evidence="2">CCMP127</strain>
    </source>
</reference>
<feature type="compositionally biased region" description="Basic and acidic residues" evidence="1">
    <location>
        <begin position="641"/>
        <end position="652"/>
    </location>
</feature>
<gene>
    <name evidence="2" type="ORF">ACOF00016_LOCUS3211</name>
</gene>
<feature type="compositionally biased region" description="Basic and acidic residues" evidence="1">
    <location>
        <begin position="753"/>
        <end position="771"/>
    </location>
</feature>
<organism evidence="2">
    <name type="scientific">Amphora coffeiformis</name>
    <dbReference type="NCBI Taxonomy" id="265554"/>
    <lineage>
        <taxon>Eukaryota</taxon>
        <taxon>Sar</taxon>
        <taxon>Stramenopiles</taxon>
        <taxon>Ochrophyta</taxon>
        <taxon>Bacillariophyta</taxon>
        <taxon>Bacillariophyceae</taxon>
        <taxon>Bacillariophycidae</taxon>
        <taxon>Thalassiophysales</taxon>
        <taxon>Catenulaceae</taxon>
        <taxon>Amphora</taxon>
    </lineage>
</organism>
<dbReference type="AlphaFoldDB" id="A0A7S3L0S5"/>
<feature type="region of interest" description="Disordered" evidence="1">
    <location>
        <begin position="22"/>
        <end position="46"/>
    </location>
</feature>
<feature type="compositionally biased region" description="Polar residues" evidence="1">
    <location>
        <begin position="424"/>
        <end position="434"/>
    </location>
</feature>
<feature type="region of interest" description="Disordered" evidence="1">
    <location>
        <begin position="628"/>
        <end position="781"/>
    </location>
</feature>
<feature type="compositionally biased region" description="Basic and acidic residues" evidence="1">
    <location>
        <begin position="330"/>
        <end position="343"/>
    </location>
</feature>
<proteinExistence type="predicted"/>